<dbReference type="GO" id="GO:0042254">
    <property type="term" value="P:ribosome biogenesis"/>
    <property type="evidence" value="ECO:0007669"/>
    <property type="project" value="TreeGrafter"/>
</dbReference>
<feature type="region of interest" description="Disordered" evidence="1">
    <location>
        <begin position="1"/>
        <end position="72"/>
    </location>
</feature>
<feature type="compositionally biased region" description="Basic residues" evidence="1">
    <location>
        <begin position="1"/>
        <end position="11"/>
    </location>
</feature>
<name>A0AAD9DAS9_9STRA</name>
<dbReference type="Proteomes" id="UP001224775">
    <property type="component" value="Unassembled WGS sequence"/>
</dbReference>
<dbReference type="GO" id="GO:0005730">
    <property type="term" value="C:nucleolus"/>
    <property type="evidence" value="ECO:0007669"/>
    <property type="project" value="TreeGrafter"/>
</dbReference>
<accession>A0AAD9DAS9</accession>
<dbReference type="InterPro" id="IPR052609">
    <property type="entry name" value="Ribosome_Biogenesis_Reg"/>
</dbReference>
<protein>
    <submittedName>
        <fullName evidence="3">Unhealthy ribosome biogenesis protein 2-like protein</fullName>
    </submittedName>
</protein>
<dbReference type="InterPro" id="IPR018849">
    <property type="entry name" value="Urb2/Npa2_C"/>
</dbReference>
<reference evidence="3" key="1">
    <citation type="submission" date="2023-06" db="EMBL/GenBank/DDBJ databases">
        <title>Survivors Of The Sea: Transcriptome response of Skeletonema marinoi to long-term dormancy.</title>
        <authorList>
            <person name="Pinder M.I.M."/>
            <person name="Kourtchenko O."/>
            <person name="Robertson E.K."/>
            <person name="Larsson T."/>
            <person name="Maumus F."/>
            <person name="Osuna-Cruz C.M."/>
            <person name="Vancaester E."/>
            <person name="Stenow R."/>
            <person name="Vandepoele K."/>
            <person name="Ploug H."/>
            <person name="Bruchert V."/>
            <person name="Godhe A."/>
            <person name="Topel M."/>
        </authorList>
    </citation>
    <scope>NUCLEOTIDE SEQUENCE</scope>
    <source>
        <strain evidence="3">R05AC</strain>
    </source>
</reference>
<evidence type="ECO:0000259" key="2">
    <source>
        <dbReference type="Pfam" id="PF10441"/>
    </source>
</evidence>
<sequence length="1560" mass="171939">MTMTGKRRTRSSHAAATDKSPKVNTATKTPKSASKRRKKKQQHEDNETSSFHADAIITTSESKQTKEATATKASNHNEIVSYITKFVSATKSSSSSEKKSTDFSSVISYLILFLQKDTTTTAAVNGKDEQQTSLAAMYITKEDVATLLLPWSVGRLMRLAAASSSNDDNSTDDVDALDGLAWAALTSSLDIVAAATTSSTTAAAAAAEESSTLQVSTSNETLLSSCFPQSTLNRLVPYAGRIAFSSSHHQPPSSSNNETHNIQTSASTTFVHLVQRYKSSFDVVCKTLLSDVDSLLSNNQTDTTTRPPHQVAVVQATLEKIHKLMENANPKRLFTIVGSTDVLPRLGRLSMVLPSSSSDHDEKLIQNILWDGLFHPVHHMDGFRTMSDMKVVPKVEVAAAAEAATVEKDGEKKAKKDEDKKGGSKTCFQAGLFQSVKTLLSSVTASVEDGSGVIATAKLLPGIVHGFFERVREHATQSKNGGSITEADAKLQFRFWCHLILPVLEALFSKKHQNGNNEDVDNALMDAVSQTLGLVLQYDAYLPSYNDPEEEHLAYLQSVADGLVRCVHDSNYITKSDHENYALVTSLCNLILLNHRLLHGKLSTVTYYTCSCLPQKNQEPNKLLFTIVKTYRELRAIGDFLTATREAFTKTAASQESADTMNNILLCNNVVDSLALAYQSCPSGQLQEMWNFFGGWIVDSISTTPELSFAVQMFIIFVKSIRSDKQNSLGLRGLCEFSMNSSIAKLLDSSDIESSIHMRLGFDLCGWLVELHSRSCFWVDNVSVDGESSFLLTANKDDKSRLNVLSYLHNTAETAAASAGFSLWKKSFLGAYWQSGGVGTEVDIGVHTSLRGSLQRLALHRIHQLHSMIYYCNLEESDEQDSKDSQSTVLTREAKMLVDFSFYIACSEAIGAAGSETEEGDLALSSASLWIPIAQSLPIWSHYSEHFHSELFLIWFYTSISSANSSRNCSHTSRREYATSIALTRDASFYDNDKIMTPLMHVGVKFATHKSNDDVEASSKALSFISSAPVEFIESSDSTKILAKILDLDVHTTATLRQSQNDQLVKQVLCSTRSILARVLSVAMLPSGFDTSLFAKMTHHLLSSSSDDIGCDMIYLSASSDAINECLSLCIDYYEKDDTLLQDFFSQLSNLIGDGPSSEISSSKAFLLRGVIRKLNALNRHHSLAKRNATNSKSVYDVCTEKVLTIYERTWRGLFRKISKVHSSACVELLLASELLSFHANCAVKNAVVKESTAELFETVAKIQDSSPEAEMITACNYFLSVMAAVPDYLFECVAQEKVFEQILGAMSSSSSSQTATPLLDAAFCSLIRHTDIDGLNTATTALIKGKSKRQSSVFLVKTFRLIISSIKSQEQQKYIAGHCEHFLLISMDLLREKSSDVHQTQQNVILFSRMMTTLLAKKELLVLIVSALIAHYSKQLYGCPSPLFGLLLSLLSHLLHTNARKGLSEKALEYSKLCELLIPHKDIFKKHVVGLILCYIKALSEGMSPITKKKLMPSVYALLDVCSDFETRQINAMIDVPSKTLFAPVFKSYQKFYQYHGQA</sequence>
<dbReference type="PANTHER" id="PTHR15682:SF2">
    <property type="entry name" value="UNHEALTHY RIBOSOME BIOGENESIS PROTEIN 2 HOMOLOG"/>
    <property type="match status" value="1"/>
</dbReference>
<dbReference type="Pfam" id="PF10441">
    <property type="entry name" value="Urb2"/>
    <property type="match status" value="1"/>
</dbReference>
<proteinExistence type="predicted"/>
<feature type="compositionally biased region" description="Polar residues" evidence="1">
    <location>
        <begin position="57"/>
        <end position="72"/>
    </location>
</feature>
<feature type="domain" description="Nucleolar 27S pre-rRNA processing Urb2/Npa2 C-terminal" evidence="2">
    <location>
        <begin position="1421"/>
        <end position="1559"/>
    </location>
</feature>
<dbReference type="PANTHER" id="PTHR15682">
    <property type="entry name" value="UNHEALTHY RIBOSOME BIOGENESIS PROTEIN 2 HOMOLOG"/>
    <property type="match status" value="1"/>
</dbReference>
<evidence type="ECO:0000313" key="3">
    <source>
        <dbReference type="EMBL" id="KAK1738990.1"/>
    </source>
</evidence>
<organism evidence="3 4">
    <name type="scientific">Skeletonema marinoi</name>
    <dbReference type="NCBI Taxonomy" id="267567"/>
    <lineage>
        <taxon>Eukaryota</taxon>
        <taxon>Sar</taxon>
        <taxon>Stramenopiles</taxon>
        <taxon>Ochrophyta</taxon>
        <taxon>Bacillariophyta</taxon>
        <taxon>Coscinodiscophyceae</taxon>
        <taxon>Thalassiosirophycidae</taxon>
        <taxon>Thalassiosirales</taxon>
        <taxon>Skeletonemataceae</taxon>
        <taxon>Skeletonema</taxon>
        <taxon>Skeletonema marinoi-dohrnii complex</taxon>
    </lineage>
</organism>
<evidence type="ECO:0000313" key="4">
    <source>
        <dbReference type="Proteomes" id="UP001224775"/>
    </source>
</evidence>
<evidence type="ECO:0000256" key="1">
    <source>
        <dbReference type="SAM" id="MobiDB-lite"/>
    </source>
</evidence>
<gene>
    <name evidence="3" type="ORF">QTG54_010306</name>
</gene>
<dbReference type="EMBL" id="JATAAI010000019">
    <property type="protein sequence ID" value="KAK1738990.1"/>
    <property type="molecule type" value="Genomic_DNA"/>
</dbReference>
<comment type="caution">
    <text evidence="3">The sequence shown here is derived from an EMBL/GenBank/DDBJ whole genome shotgun (WGS) entry which is preliminary data.</text>
</comment>
<keyword evidence="4" id="KW-1185">Reference proteome</keyword>